<dbReference type="EMBL" id="BJCC01000013">
    <property type="protein sequence ID" value="GCF93737.1"/>
    <property type="molecule type" value="Genomic_DNA"/>
</dbReference>
<keyword evidence="3" id="KW-0255">Endonuclease</keyword>
<keyword evidence="4" id="KW-1185">Reference proteome</keyword>
<dbReference type="GO" id="GO:0009036">
    <property type="term" value="F:type II site-specific deoxyribonuclease activity"/>
    <property type="evidence" value="ECO:0007669"/>
    <property type="project" value="InterPro"/>
</dbReference>
<dbReference type="GO" id="GO:0003677">
    <property type="term" value="F:DNA binding"/>
    <property type="evidence" value="ECO:0007669"/>
    <property type="project" value="InterPro"/>
</dbReference>
<protein>
    <submittedName>
        <fullName evidence="3">Type II restriction endonuclease BsuBI</fullName>
    </submittedName>
</protein>
<proteinExistence type="predicted"/>
<dbReference type="Gene3D" id="1.10.10.1820">
    <property type="entry name" value="BsuBI/PstI restriction endonuclease-like"/>
    <property type="match status" value="1"/>
</dbReference>
<evidence type="ECO:0000313" key="3">
    <source>
        <dbReference type="EMBL" id="GCF93737.1"/>
    </source>
</evidence>
<feature type="domain" description="BsuBI/PstI restriction endonuclease" evidence="1">
    <location>
        <begin position="165"/>
        <end position="309"/>
    </location>
</feature>
<keyword evidence="3" id="KW-0378">Hydrolase</keyword>
<dbReference type="AlphaFoldDB" id="A0A4P5P718"/>
<organism evidence="3 4">
    <name type="scientific">Enterococcus florum</name>
    <dbReference type="NCBI Taxonomy" id="2480627"/>
    <lineage>
        <taxon>Bacteria</taxon>
        <taxon>Bacillati</taxon>
        <taxon>Bacillota</taxon>
        <taxon>Bacilli</taxon>
        <taxon>Lactobacillales</taxon>
        <taxon>Enterococcaceae</taxon>
        <taxon>Enterococcus</taxon>
    </lineage>
</organism>
<keyword evidence="3" id="KW-0540">Nuclease</keyword>
<dbReference type="Pfam" id="PF17728">
    <property type="entry name" value="BsuBI_PstI_RE_N"/>
    <property type="match status" value="1"/>
</dbReference>
<dbReference type="Pfam" id="PF06616">
    <property type="entry name" value="BsuBI_PstI_RE"/>
    <property type="match status" value="1"/>
</dbReference>
<evidence type="ECO:0000259" key="1">
    <source>
        <dbReference type="Pfam" id="PF06616"/>
    </source>
</evidence>
<evidence type="ECO:0000259" key="2">
    <source>
        <dbReference type="Pfam" id="PF17728"/>
    </source>
</evidence>
<dbReference type="Gene3D" id="3.40.1350.80">
    <property type="match status" value="1"/>
</dbReference>
<gene>
    <name evidence="3" type="ORF">NRIC_16280</name>
</gene>
<feature type="domain" description="BsuBI/PstI restriction endonuclease HTH" evidence="2">
    <location>
        <begin position="4"/>
        <end position="125"/>
    </location>
</feature>
<dbReference type="Proteomes" id="UP000290567">
    <property type="component" value="Unassembled WGS sequence"/>
</dbReference>
<comment type="caution">
    <text evidence="3">The sequence shown here is derived from an EMBL/GenBank/DDBJ whole genome shotgun (WGS) entry which is preliminary data.</text>
</comment>
<dbReference type="GO" id="GO:0000287">
    <property type="term" value="F:magnesium ion binding"/>
    <property type="evidence" value="ECO:0007669"/>
    <property type="project" value="InterPro"/>
</dbReference>
<dbReference type="InterPro" id="IPR041454">
    <property type="entry name" value="BsuBI/PstI_N"/>
</dbReference>
<dbReference type="RefSeq" id="WP_146622193.1">
    <property type="nucleotide sequence ID" value="NZ_BJCC01000013.1"/>
</dbReference>
<reference evidence="4" key="1">
    <citation type="submission" date="2019-02" db="EMBL/GenBank/DDBJ databases">
        <title>Draft genome sequence of Enterococcus sp. Gos25-1.</title>
        <authorList>
            <person name="Tanaka N."/>
            <person name="Shiwa Y."/>
            <person name="Fujita N."/>
        </authorList>
    </citation>
    <scope>NUCLEOTIDE SEQUENCE [LARGE SCALE GENOMIC DNA]</scope>
    <source>
        <strain evidence="4">Gos25-1</strain>
    </source>
</reference>
<sequence length="312" mass="35968">MNLEIEDAKIILDDLYFENINDVTAICIIALNDDSERDGLILGYTRLSQGARVTDILNFARNDLNKPYAENTRETVRKHSLKYLVEYGLVIQNADDPNRVTNSGNNNYILTPQFRELIQAYLTDKDKYALLKETFVDSLEVTRLKEIEELKKKTDNITISHYSLKEDLRLSPGPHNIIEKFLVEDVAPHLSKDAKVVYVGDTKTKDLYFNKELVEYVGLEIDIHQKIPDVIMCDDKNGILYLFEAVASSGPIDTLRKKELEELFSDWKSKHTIVFATAFLDSSLFKRFSNQIASDTTVYLIDQKRMISYKDY</sequence>
<dbReference type="InterPro" id="IPR041963">
    <property type="entry name" value="BsuBI/PstI_C_sf"/>
</dbReference>
<name>A0A4P5P718_9ENTE</name>
<dbReference type="InterPro" id="IPR009528">
    <property type="entry name" value="Restrct_endonuc_II_BsuBI_C"/>
</dbReference>
<dbReference type="OrthoDB" id="9798907at2"/>
<dbReference type="GO" id="GO:0009307">
    <property type="term" value="P:DNA restriction-modification system"/>
    <property type="evidence" value="ECO:0007669"/>
    <property type="project" value="InterPro"/>
</dbReference>
<evidence type="ECO:0000313" key="4">
    <source>
        <dbReference type="Proteomes" id="UP000290567"/>
    </source>
</evidence>
<accession>A0A4P5P718</accession>
<dbReference type="InterPro" id="IPR041962">
    <property type="entry name" value="BsuBI/PstI_N_sf"/>
</dbReference>